<reference evidence="2" key="1">
    <citation type="submission" date="2020-10" db="EMBL/GenBank/DDBJ databases">
        <authorList>
            <person name="Han B."/>
            <person name="Lu T."/>
            <person name="Zhao Q."/>
            <person name="Huang X."/>
            <person name="Zhao Y."/>
        </authorList>
    </citation>
    <scope>NUCLEOTIDE SEQUENCE</scope>
</reference>
<sequence>MNEQGLGGFGGGRGAVQGHGREAMALLQHHHQRRRQLEEEEEEVRRQMFAGVAAFPAALGHGQQVDYGEDAGGLGDSDAGGSEPEPPPERTRGGSGSKRSRAAEVHNLSEKVATLPFLEISEFFFSRRALLSSKCEC</sequence>
<accession>A0A811S541</accession>
<feature type="compositionally biased region" description="Gly residues" evidence="1">
    <location>
        <begin position="1"/>
        <end position="17"/>
    </location>
</feature>
<evidence type="ECO:0000313" key="3">
    <source>
        <dbReference type="Proteomes" id="UP000604825"/>
    </source>
</evidence>
<feature type="region of interest" description="Disordered" evidence="1">
    <location>
        <begin position="1"/>
        <end position="42"/>
    </location>
</feature>
<keyword evidence="3" id="KW-1185">Reference proteome</keyword>
<proteinExistence type="predicted"/>
<dbReference type="Proteomes" id="UP000604825">
    <property type="component" value="Unassembled WGS sequence"/>
</dbReference>
<evidence type="ECO:0000313" key="2">
    <source>
        <dbReference type="EMBL" id="CAD6337566.1"/>
    </source>
</evidence>
<protein>
    <submittedName>
        <fullName evidence="2">Uncharacterized protein</fullName>
    </submittedName>
</protein>
<gene>
    <name evidence="2" type="ORF">NCGR_LOCUS61664</name>
</gene>
<evidence type="ECO:0000256" key="1">
    <source>
        <dbReference type="SAM" id="MobiDB-lite"/>
    </source>
</evidence>
<feature type="region of interest" description="Disordered" evidence="1">
    <location>
        <begin position="60"/>
        <end position="106"/>
    </location>
</feature>
<name>A0A811S541_9POAL</name>
<comment type="caution">
    <text evidence="2">The sequence shown here is derived from an EMBL/GenBank/DDBJ whole genome shotgun (WGS) entry which is preliminary data.</text>
</comment>
<dbReference type="EMBL" id="CAJGYO010000018">
    <property type="protein sequence ID" value="CAD6337566.1"/>
    <property type="molecule type" value="Genomic_DNA"/>
</dbReference>
<dbReference type="AlphaFoldDB" id="A0A811S541"/>
<organism evidence="2 3">
    <name type="scientific">Miscanthus lutarioriparius</name>
    <dbReference type="NCBI Taxonomy" id="422564"/>
    <lineage>
        <taxon>Eukaryota</taxon>
        <taxon>Viridiplantae</taxon>
        <taxon>Streptophyta</taxon>
        <taxon>Embryophyta</taxon>
        <taxon>Tracheophyta</taxon>
        <taxon>Spermatophyta</taxon>
        <taxon>Magnoliopsida</taxon>
        <taxon>Liliopsida</taxon>
        <taxon>Poales</taxon>
        <taxon>Poaceae</taxon>
        <taxon>PACMAD clade</taxon>
        <taxon>Panicoideae</taxon>
        <taxon>Andropogonodae</taxon>
        <taxon>Andropogoneae</taxon>
        <taxon>Saccharinae</taxon>
        <taxon>Miscanthus</taxon>
    </lineage>
</organism>